<dbReference type="PANTHER" id="PTHR33711:SF9">
    <property type="entry name" value="PROTOCATECHUATE 3,4-DIOXYGENASE ALPHA CHAIN"/>
    <property type="match status" value="1"/>
</dbReference>
<comment type="similarity">
    <text evidence="1">Belongs to the intradiol ring-cleavage dioxygenase family.</text>
</comment>
<proteinExistence type="inferred from homology"/>
<gene>
    <name evidence="5" type="primary">pcaG</name>
    <name evidence="5" type="ORF">OSB52_05490</name>
</gene>
<sequence>MTLTPTPGQTVGPFFHYALPFEGGAELVSAGHPDRIRLHGTVFDGAGDPVPDALIEIWQPDGAGNVSSATGSLRRDGFTFTGFGRAQTDRVGHYTFATVAPGAANEGGAPFFAVCVFARGLLDRLFTRAYLPVSSLALAADTLLNSVPDDCRATLIAEKDADGYRFDIHLQGEVETVFLDHGGR</sequence>
<dbReference type="InterPro" id="IPR015889">
    <property type="entry name" value="Intradiol_dOase_core"/>
</dbReference>
<accession>A0A9X3D2V9</accession>
<protein>
    <submittedName>
        <fullName evidence="5">Protocatechuate 3,4-dioxygenase subunit alpha</fullName>
        <ecNumber evidence="5">1.13.11.3</ecNumber>
    </submittedName>
</protein>
<dbReference type="EMBL" id="JAPKFM010000004">
    <property type="protein sequence ID" value="MCX2963544.1"/>
    <property type="molecule type" value="Genomic_DNA"/>
</dbReference>
<dbReference type="AlphaFoldDB" id="A0A9X3D2V9"/>
<organism evidence="5 6">
    <name type="scientific">Gordonia aquimaris</name>
    <dbReference type="NCBI Taxonomy" id="2984863"/>
    <lineage>
        <taxon>Bacteria</taxon>
        <taxon>Bacillati</taxon>
        <taxon>Actinomycetota</taxon>
        <taxon>Actinomycetes</taxon>
        <taxon>Mycobacteriales</taxon>
        <taxon>Gordoniaceae</taxon>
        <taxon>Gordonia</taxon>
    </lineage>
</organism>
<dbReference type="EC" id="1.13.11.3" evidence="5"/>
<dbReference type="Proteomes" id="UP001143347">
    <property type="component" value="Unassembled WGS sequence"/>
</dbReference>
<dbReference type="InterPro" id="IPR012786">
    <property type="entry name" value="Protocat_dOase_a"/>
</dbReference>
<comment type="caution">
    <text evidence="5">The sequence shown here is derived from an EMBL/GenBank/DDBJ whole genome shotgun (WGS) entry which is preliminary data.</text>
</comment>
<dbReference type="NCBIfam" id="TIGR02423">
    <property type="entry name" value="protocat_alph"/>
    <property type="match status" value="1"/>
</dbReference>
<keyword evidence="2" id="KW-0223">Dioxygenase</keyword>
<evidence type="ECO:0000256" key="1">
    <source>
        <dbReference type="ARBA" id="ARBA00007825"/>
    </source>
</evidence>
<reference evidence="5" key="1">
    <citation type="submission" date="2022-10" db="EMBL/GenBank/DDBJ databases">
        <title>WGS of marine actinomycetes from Thailand.</title>
        <authorList>
            <person name="Thawai C."/>
        </authorList>
    </citation>
    <scope>NUCLEOTIDE SEQUENCE</scope>
    <source>
        <strain evidence="5">SW21</strain>
    </source>
</reference>
<feature type="domain" description="Intradiol ring-cleavage dioxygenases" evidence="4">
    <location>
        <begin position="34"/>
        <end position="103"/>
    </location>
</feature>
<dbReference type="GO" id="GO:0008199">
    <property type="term" value="F:ferric iron binding"/>
    <property type="evidence" value="ECO:0007669"/>
    <property type="project" value="InterPro"/>
</dbReference>
<name>A0A9X3D2V9_9ACTN</name>
<evidence type="ECO:0000313" key="6">
    <source>
        <dbReference type="Proteomes" id="UP001143347"/>
    </source>
</evidence>
<evidence type="ECO:0000259" key="4">
    <source>
        <dbReference type="Pfam" id="PF00775"/>
    </source>
</evidence>
<evidence type="ECO:0000256" key="3">
    <source>
        <dbReference type="ARBA" id="ARBA00023002"/>
    </source>
</evidence>
<dbReference type="GO" id="GO:0018578">
    <property type="term" value="F:protocatechuate 3,4-dioxygenase activity"/>
    <property type="evidence" value="ECO:0007669"/>
    <property type="project" value="UniProtKB-EC"/>
</dbReference>
<dbReference type="InterPro" id="IPR050770">
    <property type="entry name" value="Intradiol_RC_Dioxygenase"/>
</dbReference>
<keyword evidence="6" id="KW-1185">Reference proteome</keyword>
<dbReference type="InterPro" id="IPR000627">
    <property type="entry name" value="Intradiol_dOase_C"/>
</dbReference>
<dbReference type="RefSeq" id="WP_266060606.1">
    <property type="nucleotide sequence ID" value="NZ_JAPKFM010000004.1"/>
</dbReference>
<dbReference type="Pfam" id="PF00775">
    <property type="entry name" value="Dioxygenase_C"/>
    <property type="match status" value="1"/>
</dbReference>
<dbReference type="Gene3D" id="2.60.130.10">
    <property type="entry name" value="Aromatic compound dioxygenase"/>
    <property type="match status" value="1"/>
</dbReference>
<dbReference type="PANTHER" id="PTHR33711">
    <property type="entry name" value="DIOXYGENASE, PUTATIVE (AFU_ORTHOLOGUE AFUA_2G02910)-RELATED"/>
    <property type="match status" value="1"/>
</dbReference>
<dbReference type="CDD" id="cd03463">
    <property type="entry name" value="3_4-PCD_alpha"/>
    <property type="match status" value="1"/>
</dbReference>
<keyword evidence="3 5" id="KW-0560">Oxidoreductase</keyword>
<dbReference type="SUPFAM" id="SSF49482">
    <property type="entry name" value="Aromatic compound dioxygenase"/>
    <property type="match status" value="1"/>
</dbReference>
<evidence type="ECO:0000256" key="2">
    <source>
        <dbReference type="ARBA" id="ARBA00022964"/>
    </source>
</evidence>
<evidence type="ECO:0000313" key="5">
    <source>
        <dbReference type="EMBL" id="MCX2963544.1"/>
    </source>
</evidence>